<evidence type="ECO:0000313" key="2">
    <source>
        <dbReference type="Proteomes" id="UP000766486"/>
    </source>
</evidence>
<dbReference type="InterPro" id="IPR022085">
    <property type="entry name" value="OpdG"/>
</dbReference>
<dbReference type="PANTHER" id="PTHR38797">
    <property type="entry name" value="NUCLEAR PORE COMPLEX PROTEIN NUP85-RELATED"/>
    <property type="match status" value="1"/>
</dbReference>
<dbReference type="PANTHER" id="PTHR38797:SF7">
    <property type="entry name" value="TRANSCRIPTION FACTOR DOMAIN-CONTAINING PROTEIN"/>
    <property type="match status" value="1"/>
</dbReference>
<gene>
    <name evidence="1" type="ORF">CLO192961_LOCUS248313</name>
</gene>
<organism evidence="1 2">
    <name type="scientific">Bionectria ochroleuca</name>
    <name type="common">Gliocladium roseum</name>
    <dbReference type="NCBI Taxonomy" id="29856"/>
    <lineage>
        <taxon>Eukaryota</taxon>
        <taxon>Fungi</taxon>
        <taxon>Dikarya</taxon>
        <taxon>Ascomycota</taxon>
        <taxon>Pezizomycotina</taxon>
        <taxon>Sordariomycetes</taxon>
        <taxon>Hypocreomycetidae</taxon>
        <taxon>Hypocreales</taxon>
        <taxon>Bionectriaceae</taxon>
        <taxon>Clonostachys</taxon>
    </lineage>
</organism>
<dbReference type="EMBL" id="CABFNS010000795">
    <property type="protein sequence ID" value="VUC29014.1"/>
    <property type="molecule type" value="Genomic_DNA"/>
</dbReference>
<reference evidence="1 2" key="1">
    <citation type="submission" date="2019-06" db="EMBL/GenBank/DDBJ databases">
        <authorList>
            <person name="Broberg M."/>
        </authorList>
    </citation>
    <scope>NUCLEOTIDE SEQUENCE [LARGE SCALE GENOMIC DNA]</scope>
</reference>
<protein>
    <submittedName>
        <fullName evidence="1">Uncharacterized protein</fullName>
    </submittedName>
</protein>
<accession>A0ABY6UDF0</accession>
<dbReference type="InterPro" id="IPR053204">
    <property type="entry name" value="Oxopyrrolidines_Biosynth-assoc"/>
</dbReference>
<dbReference type="Proteomes" id="UP000766486">
    <property type="component" value="Unassembled WGS sequence"/>
</dbReference>
<comment type="caution">
    <text evidence="1">The sequence shown here is derived from an EMBL/GenBank/DDBJ whole genome shotgun (WGS) entry which is preliminary data.</text>
</comment>
<keyword evidence="2" id="KW-1185">Reference proteome</keyword>
<sequence length="342" mass="37907">MTQHQMDVPSQEKLHQEAKLLREPIDEEVKKTLEGGKSDNDLDATFWSGINATTRLAVGGHSSLAAQEFRLYDLWYVCIQAAKTLHCASLKQDSIVRYIMSAKAMGPLRGVVPSVGDGSNTVQRGEIITFSDGRRFWSDLPLFGLDLEEEFTNRYYQSQHYEKDQRMNFAAFIGRLLSVGIYDGPAVCALSLFRETLETHRPLVSSAKDRGAEEDEVLPVEDLLNALQQLLHHSEASIAILSNIPGAASTTPNVGLPNFLKLASLGEQARQAGIVDAPSGYSAERLRFWFQRLEELSQCDVKSIASDAETCLHTLITAQESIGTYKADIGENGEERHVVSYD</sequence>
<evidence type="ECO:0000313" key="1">
    <source>
        <dbReference type="EMBL" id="VUC29014.1"/>
    </source>
</evidence>
<proteinExistence type="predicted"/>
<dbReference type="Pfam" id="PF12311">
    <property type="entry name" value="DUF3632"/>
    <property type="match status" value="1"/>
</dbReference>
<name>A0ABY6UDF0_BIOOC</name>